<name>A0AAV8RVB8_ENSVE</name>
<dbReference type="EMBL" id="JAQQAF010000001">
    <property type="protein sequence ID" value="KAJ8511463.1"/>
    <property type="molecule type" value="Genomic_DNA"/>
</dbReference>
<sequence>MISVRPGLKFTAEGERGDGLDGEGKAPFAGKGEVIDAYLVGFRERRALALTIAVLGGREHFGFSKEHVSMVDLEADPQSTADHAARREQVGWREEMTAKMKSGFSCMTRLSYLDRFRLLLSGVEQNNVRRTSENSVGRLSYGPKTQSWGKFSPHGENINYKILLSFFDITIF</sequence>
<keyword evidence="2" id="KW-1185">Reference proteome</keyword>
<evidence type="ECO:0000313" key="2">
    <source>
        <dbReference type="Proteomes" id="UP001222027"/>
    </source>
</evidence>
<reference evidence="1 2" key="1">
    <citation type="submission" date="2022-12" db="EMBL/GenBank/DDBJ databases">
        <title>Chromosome-scale assembly of the Ensete ventricosum genome.</title>
        <authorList>
            <person name="Dussert Y."/>
            <person name="Stocks J."/>
            <person name="Wendawek A."/>
            <person name="Woldeyes F."/>
            <person name="Nichols R.A."/>
            <person name="Borrell J.S."/>
        </authorList>
    </citation>
    <scope>NUCLEOTIDE SEQUENCE [LARGE SCALE GENOMIC DNA]</scope>
    <source>
        <strain evidence="2">cv. Maze</strain>
        <tissue evidence="1">Seeds</tissue>
    </source>
</reference>
<evidence type="ECO:0000313" key="1">
    <source>
        <dbReference type="EMBL" id="KAJ8511463.1"/>
    </source>
</evidence>
<dbReference type="Proteomes" id="UP001222027">
    <property type="component" value="Unassembled WGS sequence"/>
</dbReference>
<proteinExistence type="predicted"/>
<accession>A0AAV8RVB8</accession>
<gene>
    <name evidence="1" type="ORF">OPV22_001897</name>
</gene>
<dbReference type="AlphaFoldDB" id="A0AAV8RVB8"/>
<comment type="caution">
    <text evidence="1">The sequence shown here is derived from an EMBL/GenBank/DDBJ whole genome shotgun (WGS) entry which is preliminary data.</text>
</comment>
<organism evidence="1 2">
    <name type="scientific">Ensete ventricosum</name>
    <name type="common">Abyssinian banana</name>
    <name type="synonym">Musa ensete</name>
    <dbReference type="NCBI Taxonomy" id="4639"/>
    <lineage>
        <taxon>Eukaryota</taxon>
        <taxon>Viridiplantae</taxon>
        <taxon>Streptophyta</taxon>
        <taxon>Embryophyta</taxon>
        <taxon>Tracheophyta</taxon>
        <taxon>Spermatophyta</taxon>
        <taxon>Magnoliopsida</taxon>
        <taxon>Liliopsida</taxon>
        <taxon>Zingiberales</taxon>
        <taxon>Musaceae</taxon>
        <taxon>Ensete</taxon>
    </lineage>
</organism>
<protein>
    <submittedName>
        <fullName evidence="1">Uncharacterized protein</fullName>
    </submittedName>
</protein>